<dbReference type="RefSeq" id="YP_009877031.1">
    <property type="nucleotide sequence ID" value="NC_049384.1"/>
</dbReference>
<dbReference type="InterPro" id="IPR055869">
    <property type="entry name" value="DUF7446"/>
</dbReference>
<dbReference type="GeneID" id="55806232"/>
<reference evidence="1 2" key="1">
    <citation type="submission" date="2018-02" db="EMBL/GenBank/DDBJ databases">
        <title>Isolation and characterization of bacteriophage of Enterobacter asburiae, a cause of soft rot disease of plants in Vietnam.</title>
        <authorList>
            <person name="Doi K."/>
            <person name="Nagayoshi Y."/>
            <person name="Fujino Y."/>
            <person name="Thanh N.C."/>
        </authorList>
    </citation>
    <scope>NUCLEOTIDE SEQUENCE [LARGE SCALE GENOMIC DNA]</scope>
</reference>
<dbReference type="EMBL" id="LC373201">
    <property type="protein sequence ID" value="BBD52246.1"/>
    <property type="molecule type" value="Genomic_DNA"/>
</dbReference>
<accession>A0A2Z6C880</accession>
<evidence type="ECO:0000313" key="1">
    <source>
        <dbReference type="EMBL" id="BBD52246.1"/>
    </source>
</evidence>
<protein>
    <submittedName>
        <fullName evidence="1">Hypothetical phage protein</fullName>
    </submittedName>
</protein>
<name>A0A2Z6C880_9CAUD</name>
<keyword evidence="2" id="KW-1185">Reference proteome</keyword>
<organism evidence="1 2">
    <name type="scientific">Enterobacter phage EspM4VN</name>
    <dbReference type="NCBI Taxonomy" id="2137745"/>
    <lineage>
        <taxon>Viruses</taxon>
        <taxon>Duplodnaviria</taxon>
        <taxon>Heunggongvirae</taxon>
        <taxon>Uroviricota</taxon>
        <taxon>Caudoviricetes</taxon>
        <taxon>Pantevenvirales</taxon>
        <taxon>Ackermannviridae</taxon>
        <taxon>Aglimvirinae</taxon>
        <taxon>Agtrevirus</taxon>
        <taxon>Agtrevirus EM4</taxon>
    </lineage>
</organism>
<dbReference type="KEGG" id="vg:55806232"/>
<dbReference type="Proteomes" id="UP000248666">
    <property type="component" value="Segment"/>
</dbReference>
<proteinExistence type="predicted"/>
<evidence type="ECO:0000313" key="2">
    <source>
        <dbReference type="Proteomes" id="UP000248666"/>
    </source>
</evidence>
<sequence>MRIKTIGASPLGGTIYQGTLDTVKSMWVGNKTDITDECVRATAEHLKIVKKDYCFPTKDGKFLVMSAELHDTLPDRFK</sequence>
<dbReference type="Pfam" id="PF24233">
    <property type="entry name" value="DUF7446"/>
    <property type="match status" value="1"/>
</dbReference>